<dbReference type="InterPro" id="IPR016270">
    <property type="entry name" value="PGS1"/>
</dbReference>
<evidence type="ECO:0000256" key="7">
    <source>
        <dbReference type="RuleBase" id="RU365024"/>
    </source>
</evidence>
<name>A0A0D3K1A2_EMIH1</name>
<keyword evidence="6 7" id="KW-1208">Phospholipid metabolism</keyword>
<comment type="pathway">
    <text evidence="7">Phospholipid metabolism; phosphatidylglycerol biosynthesis; phosphatidylglycerol from CDP-diacylglycerol: step 1/2.</text>
</comment>
<comment type="similarity">
    <text evidence="7">Belongs to the CDP-alcohol phosphatidyltransferase class-II family.</text>
</comment>
<dbReference type="UniPathway" id="UPA00084">
    <property type="reaction ID" value="UER00503"/>
</dbReference>
<feature type="compositionally biased region" description="Pro residues" evidence="8">
    <location>
        <begin position="96"/>
        <end position="127"/>
    </location>
</feature>
<dbReference type="Proteomes" id="UP000013827">
    <property type="component" value="Unassembled WGS sequence"/>
</dbReference>
<dbReference type="GO" id="GO:0008444">
    <property type="term" value="F:CDP-diacylglycerol-glycerol-3-phosphate 3-phosphatidyltransferase activity"/>
    <property type="evidence" value="ECO:0007669"/>
    <property type="project" value="UniProtKB-EC"/>
</dbReference>
<protein>
    <recommendedName>
        <fullName evidence="7">CDP-diacylglycerol--glycerol-3-phosphate 3-phosphatidyltransferase</fullName>
        <ecNumber evidence="7">2.7.8.5</ecNumber>
    </recommendedName>
</protein>
<keyword evidence="5 7" id="KW-0594">Phospholipid biosynthesis</keyword>
<evidence type="ECO:0000256" key="5">
    <source>
        <dbReference type="ARBA" id="ARBA00023209"/>
    </source>
</evidence>
<evidence type="ECO:0000256" key="1">
    <source>
        <dbReference type="ARBA" id="ARBA00022516"/>
    </source>
</evidence>
<sequence length="398" mass="41326">MNPPPSNLARCPRALPAVVALLQEVVGVQHIKGAVFDDDVLLTGANVSADYFSARQDRCILLRGCAPLADLFSELLVALAAAAGTDVTSPRSSSQSPPPPPLSPSPLSPLSPSPLPPLSPSPPPPPAAAAAAAAATEHSREGRAAEGLVAAVCRIFARARERAGPPPEGPASAGGVWVLPAAQIGACVSATRGRGCGASSSTDGLIHRRLRPRCRRRGGARGLLPAMYAALEASLVRHARSVADAAAAGDRDGAAAAATAPLLRLRHYRRLGWTYHAKGLWLWPAAAAEVVGGGVRRPQAGEGEALAGEAGAQGDAACFDASGPVATLVGSSNFGERSARRDLELSCVIVATDPGVRRRATRRDPAEIHTRSIHSMAYDRTTLRHWPFTPNLPHLRRP</sequence>
<comment type="subcellular location">
    <subcellularLocation>
        <location evidence="7">Mitochondrion</location>
    </subcellularLocation>
</comment>
<keyword evidence="7" id="KW-0547">Nucleotide-binding</keyword>
<dbReference type="SUPFAM" id="SSF56024">
    <property type="entry name" value="Phospholipase D/nuclease"/>
    <property type="match status" value="1"/>
</dbReference>
<dbReference type="Gene3D" id="3.30.870.10">
    <property type="entry name" value="Endonuclease Chain A"/>
    <property type="match status" value="2"/>
</dbReference>
<dbReference type="GO" id="GO:0032049">
    <property type="term" value="P:cardiolipin biosynthetic process"/>
    <property type="evidence" value="ECO:0007669"/>
    <property type="project" value="InterPro"/>
</dbReference>
<dbReference type="PANTHER" id="PTHR12586">
    <property type="entry name" value="CDP-DIACYLGLYCEROL--SERINE O-PHOSPHATIDYLTRANSFERASE"/>
    <property type="match status" value="1"/>
</dbReference>
<comment type="catalytic activity">
    <reaction evidence="7">
        <text>a CDP-1,2-diacyl-sn-glycerol + sn-glycerol 3-phosphate = a 1,2-diacyl-sn-glycero-3-phospho-(1'-sn-glycero-3'-phosphate) + CMP + H(+)</text>
        <dbReference type="Rhea" id="RHEA:12593"/>
        <dbReference type="ChEBI" id="CHEBI:15378"/>
        <dbReference type="ChEBI" id="CHEBI:57597"/>
        <dbReference type="ChEBI" id="CHEBI:58332"/>
        <dbReference type="ChEBI" id="CHEBI:60110"/>
        <dbReference type="ChEBI" id="CHEBI:60377"/>
        <dbReference type="EC" id="2.7.8.5"/>
    </reaction>
</comment>
<dbReference type="eggNOG" id="KOG3964">
    <property type="taxonomic scope" value="Eukaryota"/>
</dbReference>
<comment type="function">
    <text evidence="7">Functions in the biosynthesis of the anionic phospholipids phosphatidylglycerol and cardiolipin.</text>
</comment>
<dbReference type="PANTHER" id="PTHR12586:SF1">
    <property type="entry name" value="CDP-DIACYLGLYCEROL--GLYCEROL-3-PHOSPHATE 3-PHOSPHATIDYLTRANSFERASE, MITOCHONDRIAL"/>
    <property type="match status" value="1"/>
</dbReference>
<dbReference type="EC" id="2.7.8.5" evidence="7"/>
<dbReference type="PaxDb" id="2903-EOD29537"/>
<dbReference type="RefSeq" id="XP_005781966.1">
    <property type="nucleotide sequence ID" value="XM_005781909.1"/>
</dbReference>
<evidence type="ECO:0000256" key="2">
    <source>
        <dbReference type="ARBA" id="ARBA00022679"/>
    </source>
</evidence>
<reference evidence="9" key="2">
    <citation type="submission" date="2024-10" db="UniProtKB">
        <authorList>
            <consortium name="EnsemblProtists"/>
        </authorList>
    </citation>
    <scope>IDENTIFICATION</scope>
</reference>
<dbReference type="HOGENOM" id="CLU_693443_0_0_1"/>
<evidence type="ECO:0000256" key="6">
    <source>
        <dbReference type="ARBA" id="ARBA00023264"/>
    </source>
</evidence>
<proteinExistence type="inferred from homology"/>
<evidence type="ECO:0000256" key="3">
    <source>
        <dbReference type="ARBA" id="ARBA00022737"/>
    </source>
</evidence>
<dbReference type="GeneID" id="17274810"/>
<keyword evidence="7" id="KW-0496">Mitochondrion</keyword>
<evidence type="ECO:0000256" key="8">
    <source>
        <dbReference type="SAM" id="MobiDB-lite"/>
    </source>
</evidence>
<keyword evidence="4 7" id="KW-0443">Lipid metabolism</keyword>
<feature type="region of interest" description="Disordered" evidence="8">
    <location>
        <begin position="87"/>
        <end position="140"/>
    </location>
</feature>
<dbReference type="KEGG" id="ehx:EMIHUDRAFT_113755"/>
<evidence type="ECO:0000256" key="4">
    <source>
        <dbReference type="ARBA" id="ARBA00023098"/>
    </source>
</evidence>
<dbReference type="AlphaFoldDB" id="A0A0D3K1A2"/>
<reference evidence="10" key="1">
    <citation type="journal article" date="2013" name="Nature">
        <title>Pan genome of the phytoplankton Emiliania underpins its global distribution.</title>
        <authorList>
            <person name="Read B.A."/>
            <person name="Kegel J."/>
            <person name="Klute M.J."/>
            <person name="Kuo A."/>
            <person name="Lefebvre S.C."/>
            <person name="Maumus F."/>
            <person name="Mayer C."/>
            <person name="Miller J."/>
            <person name="Monier A."/>
            <person name="Salamov A."/>
            <person name="Young J."/>
            <person name="Aguilar M."/>
            <person name="Claverie J.M."/>
            <person name="Frickenhaus S."/>
            <person name="Gonzalez K."/>
            <person name="Herman E.K."/>
            <person name="Lin Y.C."/>
            <person name="Napier J."/>
            <person name="Ogata H."/>
            <person name="Sarno A.F."/>
            <person name="Shmutz J."/>
            <person name="Schroeder D."/>
            <person name="de Vargas C."/>
            <person name="Verret F."/>
            <person name="von Dassow P."/>
            <person name="Valentin K."/>
            <person name="Van de Peer Y."/>
            <person name="Wheeler G."/>
            <person name="Dacks J.B."/>
            <person name="Delwiche C.F."/>
            <person name="Dyhrman S.T."/>
            <person name="Glockner G."/>
            <person name="John U."/>
            <person name="Richards T."/>
            <person name="Worden A.Z."/>
            <person name="Zhang X."/>
            <person name="Grigoriev I.V."/>
            <person name="Allen A.E."/>
            <person name="Bidle K."/>
            <person name="Borodovsky M."/>
            <person name="Bowler C."/>
            <person name="Brownlee C."/>
            <person name="Cock J.M."/>
            <person name="Elias M."/>
            <person name="Gladyshev V.N."/>
            <person name="Groth M."/>
            <person name="Guda C."/>
            <person name="Hadaegh A."/>
            <person name="Iglesias-Rodriguez M.D."/>
            <person name="Jenkins J."/>
            <person name="Jones B.M."/>
            <person name="Lawson T."/>
            <person name="Leese F."/>
            <person name="Lindquist E."/>
            <person name="Lobanov A."/>
            <person name="Lomsadze A."/>
            <person name="Malik S.B."/>
            <person name="Marsh M.E."/>
            <person name="Mackinder L."/>
            <person name="Mock T."/>
            <person name="Mueller-Roeber B."/>
            <person name="Pagarete A."/>
            <person name="Parker M."/>
            <person name="Probert I."/>
            <person name="Quesneville H."/>
            <person name="Raines C."/>
            <person name="Rensing S.A."/>
            <person name="Riano-Pachon D.M."/>
            <person name="Richier S."/>
            <person name="Rokitta S."/>
            <person name="Shiraiwa Y."/>
            <person name="Soanes D.M."/>
            <person name="van der Giezen M."/>
            <person name="Wahlund T.M."/>
            <person name="Williams B."/>
            <person name="Wilson W."/>
            <person name="Wolfe G."/>
            <person name="Wurch L.L."/>
        </authorList>
    </citation>
    <scope>NUCLEOTIDE SEQUENCE</scope>
</reference>
<dbReference type="EnsemblProtists" id="EOD29537">
    <property type="protein sequence ID" value="EOD29537"/>
    <property type="gene ID" value="EMIHUDRAFT_113755"/>
</dbReference>
<keyword evidence="2 7" id="KW-0808">Transferase</keyword>
<keyword evidence="7" id="KW-0067">ATP-binding</keyword>
<evidence type="ECO:0000313" key="9">
    <source>
        <dbReference type="EnsemblProtists" id="EOD29537"/>
    </source>
</evidence>
<evidence type="ECO:0000313" key="10">
    <source>
        <dbReference type="Proteomes" id="UP000013827"/>
    </source>
</evidence>
<keyword evidence="1 7" id="KW-0444">Lipid biosynthesis</keyword>
<accession>A0A0D3K1A2</accession>
<dbReference type="GO" id="GO:0005524">
    <property type="term" value="F:ATP binding"/>
    <property type="evidence" value="ECO:0007669"/>
    <property type="project" value="UniProtKB-KW"/>
</dbReference>
<organism evidence="9 10">
    <name type="scientific">Emiliania huxleyi (strain CCMP1516)</name>
    <dbReference type="NCBI Taxonomy" id="280463"/>
    <lineage>
        <taxon>Eukaryota</taxon>
        <taxon>Haptista</taxon>
        <taxon>Haptophyta</taxon>
        <taxon>Prymnesiophyceae</taxon>
        <taxon>Isochrysidales</taxon>
        <taxon>Noelaerhabdaceae</taxon>
        <taxon>Emiliania</taxon>
    </lineage>
</organism>
<dbReference type="STRING" id="2903.R1D3E8"/>
<keyword evidence="3" id="KW-0677">Repeat</keyword>
<dbReference type="GO" id="GO:0005739">
    <property type="term" value="C:mitochondrion"/>
    <property type="evidence" value="ECO:0007669"/>
    <property type="project" value="UniProtKB-SubCell"/>
</dbReference>
<keyword evidence="10" id="KW-1185">Reference proteome</keyword>